<accession>A0A1M4T891</accession>
<dbReference type="Gene3D" id="3.40.50.150">
    <property type="entry name" value="Vaccinia Virus protein VP39"/>
    <property type="match status" value="1"/>
</dbReference>
<dbReference type="Pfam" id="PF01189">
    <property type="entry name" value="Methyltr_RsmB-F"/>
    <property type="match status" value="1"/>
</dbReference>
<dbReference type="GO" id="GO:0008173">
    <property type="term" value="F:RNA methyltransferase activity"/>
    <property type="evidence" value="ECO:0007669"/>
    <property type="project" value="InterPro"/>
</dbReference>
<evidence type="ECO:0000256" key="3">
    <source>
        <dbReference type="ARBA" id="ARBA00022679"/>
    </source>
</evidence>
<evidence type="ECO:0000313" key="8">
    <source>
        <dbReference type="EMBL" id="SHE40477.1"/>
    </source>
</evidence>
<dbReference type="Proteomes" id="UP000184048">
    <property type="component" value="Unassembled WGS sequence"/>
</dbReference>
<dbReference type="SUPFAM" id="SSF53335">
    <property type="entry name" value="S-adenosyl-L-methionine-dependent methyltransferases"/>
    <property type="match status" value="1"/>
</dbReference>
<dbReference type="Gene3D" id="2.30.130.60">
    <property type="match status" value="1"/>
</dbReference>
<comment type="similarity">
    <text evidence="6">Belongs to the class I-like SAM-binding methyltransferase superfamily. RsmB/NOP family.</text>
</comment>
<dbReference type="GO" id="GO:0001510">
    <property type="term" value="P:RNA methylation"/>
    <property type="evidence" value="ECO:0007669"/>
    <property type="project" value="InterPro"/>
</dbReference>
<dbReference type="InterPro" id="IPR001678">
    <property type="entry name" value="MeTrfase_RsmB-F_NOP2_dom"/>
</dbReference>
<keyword evidence="5 6" id="KW-0694">RNA-binding</keyword>
<evidence type="ECO:0000256" key="5">
    <source>
        <dbReference type="ARBA" id="ARBA00022884"/>
    </source>
</evidence>
<dbReference type="PANTHER" id="PTHR22807:SF30">
    <property type="entry name" value="28S RRNA (CYTOSINE(4447)-C(5))-METHYLTRANSFERASE-RELATED"/>
    <property type="match status" value="1"/>
</dbReference>
<sequence>MKLPEAFLQSIEGVKGFDRESFIKVHDEGNQVTSIRINPIKTDAHSLWDSDKEIKLAGVDQASVPTSIPWTNYGYYLPERPSFTFDPLFHAGCYYVQDASSMFLEQAMSQLADLSQPLKVLDLSAAPGGKSTHLLSILSEESLLVSNEVIRPRCNTLIDNIIKWGKSNALVTNNDPAAFKKLPGYFDVIVVDAPCSGSGLFRKDPDAITEWSLNNVALCSQRQQRILADILPALKENGLLIYSTCSYSEAEDESIADWLVNEFEMKNERISLNDEWGIVESVSPGHGAFGYRFYPNKVKGEGFFISCFRKVNEEKEVGGKLPRIDTASSKEKLILKDWLKSDSLEILKDHDTFRALPAIFINDFIRLRGNLNIQYTGTELGQIMKGRLVPDHALALSSLLSPNVASTNLDYAEAIKYLQRKDLATIPQTKGWQTVSYKNHPLGWINALANRINNYYPKEMRILKQSNDSAFEK</sequence>
<feature type="binding site" evidence="6">
    <location>
        <position position="192"/>
    </location>
    <ligand>
        <name>S-adenosyl-L-methionine</name>
        <dbReference type="ChEBI" id="CHEBI:59789"/>
    </ligand>
</feature>
<feature type="binding site" evidence="6">
    <location>
        <position position="175"/>
    </location>
    <ligand>
        <name>S-adenosyl-L-methionine</name>
        <dbReference type="ChEBI" id="CHEBI:59789"/>
    </ligand>
</feature>
<dbReference type="Pfam" id="PF13636">
    <property type="entry name" value="Methyltranf_PUA"/>
    <property type="match status" value="1"/>
</dbReference>
<dbReference type="PANTHER" id="PTHR22807">
    <property type="entry name" value="NOP2 YEAST -RELATED NOL1/NOP2/FMU SUN DOMAIN-CONTAINING"/>
    <property type="match status" value="1"/>
</dbReference>
<dbReference type="RefSeq" id="WP_072833519.1">
    <property type="nucleotide sequence ID" value="NZ_FQUU01000001.1"/>
</dbReference>
<name>A0A1M4T891_9BACT</name>
<dbReference type="GO" id="GO:0003723">
    <property type="term" value="F:RNA binding"/>
    <property type="evidence" value="ECO:0007669"/>
    <property type="project" value="UniProtKB-UniRule"/>
</dbReference>
<dbReference type="Pfam" id="PF17125">
    <property type="entry name" value="Methyltr_RsmF_N"/>
    <property type="match status" value="1"/>
</dbReference>
<dbReference type="EMBL" id="FQUU01000001">
    <property type="protein sequence ID" value="SHE40477.1"/>
    <property type="molecule type" value="Genomic_DNA"/>
</dbReference>
<organism evidence="8 9">
    <name type="scientific">Flavisolibacter ginsengisoli DSM 18119</name>
    <dbReference type="NCBI Taxonomy" id="1121884"/>
    <lineage>
        <taxon>Bacteria</taxon>
        <taxon>Pseudomonadati</taxon>
        <taxon>Bacteroidota</taxon>
        <taxon>Chitinophagia</taxon>
        <taxon>Chitinophagales</taxon>
        <taxon>Chitinophagaceae</taxon>
        <taxon>Flavisolibacter</taxon>
    </lineage>
</organism>
<dbReference type="AlphaFoldDB" id="A0A1M4T891"/>
<evidence type="ECO:0000256" key="6">
    <source>
        <dbReference type="PROSITE-ProRule" id="PRU01023"/>
    </source>
</evidence>
<feature type="active site" description="Nucleophile" evidence="6">
    <location>
        <position position="245"/>
    </location>
</feature>
<evidence type="ECO:0000256" key="1">
    <source>
        <dbReference type="ARBA" id="ARBA00022490"/>
    </source>
</evidence>
<keyword evidence="1" id="KW-0963">Cytoplasm</keyword>
<dbReference type="PROSITE" id="PS51686">
    <property type="entry name" value="SAM_MT_RSMB_NOP"/>
    <property type="match status" value="1"/>
</dbReference>
<dbReference type="Gene3D" id="3.30.70.1170">
    <property type="entry name" value="Sun protein, domain 3"/>
    <property type="match status" value="1"/>
</dbReference>
<feature type="domain" description="SAM-dependent MTase RsmB/NOP-type" evidence="7">
    <location>
        <begin position="23"/>
        <end position="311"/>
    </location>
</feature>
<evidence type="ECO:0000259" key="7">
    <source>
        <dbReference type="PROSITE" id="PS51686"/>
    </source>
</evidence>
<proteinExistence type="inferred from homology"/>
<dbReference type="InterPro" id="IPR031341">
    <property type="entry name" value="Methyltr_RsmF_N"/>
</dbReference>
<keyword evidence="4 6" id="KW-0949">S-adenosyl-L-methionine</keyword>
<dbReference type="InterPro" id="IPR049560">
    <property type="entry name" value="MeTrfase_RsmB-F_NOP2_cat"/>
</dbReference>
<dbReference type="CDD" id="cd02440">
    <property type="entry name" value="AdoMet_MTases"/>
    <property type="match status" value="1"/>
</dbReference>
<keyword evidence="9" id="KW-1185">Reference proteome</keyword>
<keyword evidence="3 6" id="KW-0808">Transferase</keyword>
<evidence type="ECO:0000313" key="9">
    <source>
        <dbReference type="Proteomes" id="UP000184048"/>
    </source>
</evidence>
<protein>
    <submittedName>
        <fullName evidence="8">16S rRNA C967 or C1407 C5-methylase, RsmB/RsmF family</fullName>
    </submittedName>
</protein>
<keyword evidence="2 6" id="KW-0489">Methyltransferase</keyword>
<reference evidence="8 9" key="1">
    <citation type="submission" date="2016-11" db="EMBL/GenBank/DDBJ databases">
        <authorList>
            <person name="Jaros S."/>
            <person name="Januszkiewicz K."/>
            <person name="Wedrychowicz H."/>
        </authorList>
    </citation>
    <scope>NUCLEOTIDE SEQUENCE [LARGE SCALE GENOMIC DNA]</scope>
    <source>
        <strain evidence="8 9">DSM 18119</strain>
    </source>
</reference>
<feature type="binding site" evidence="6">
    <location>
        <begin position="124"/>
        <end position="130"/>
    </location>
    <ligand>
        <name>S-adenosyl-L-methionine</name>
        <dbReference type="ChEBI" id="CHEBI:59789"/>
    </ligand>
</feature>
<dbReference type="InterPro" id="IPR023267">
    <property type="entry name" value="RCMT"/>
</dbReference>
<dbReference type="PRINTS" id="PR02008">
    <property type="entry name" value="RCMTFAMILY"/>
</dbReference>
<gene>
    <name evidence="8" type="ORF">SAMN02745131_00372</name>
</gene>
<dbReference type="InterPro" id="IPR027391">
    <property type="entry name" value="Nol1_Nop2_Fmu_2"/>
</dbReference>
<dbReference type="OrthoDB" id="9810297at2"/>
<evidence type="ECO:0000256" key="2">
    <source>
        <dbReference type="ARBA" id="ARBA00022603"/>
    </source>
</evidence>
<dbReference type="InterPro" id="IPR029063">
    <property type="entry name" value="SAM-dependent_MTases_sf"/>
</dbReference>
<feature type="binding site" evidence="6">
    <location>
        <position position="148"/>
    </location>
    <ligand>
        <name>S-adenosyl-L-methionine</name>
        <dbReference type="ChEBI" id="CHEBI:59789"/>
    </ligand>
</feature>
<evidence type="ECO:0000256" key="4">
    <source>
        <dbReference type="ARBA" id="ARBA00022691"/>
    </source>
</evidence>
<dbReference type="STRING" id="1121884.SAMN02745131_00372"/>